<reference evidence="2" key="1">
    <citation type="submission" date="2023-06" db="EMBL/GenBank/DDBJ databases">
        <authorList>
            <consortium name="Lawrence Berkeley National Laboratory"/>
            <person name="Ahrendt S."/>
            <person name="Sahu N."/>
            <person name="Indic B."/>
            <person name="Wong-Bajracharya J."/>
            <person name="Merenyi Z."/>
            <person name="Ke H.-M."/>
            <person name="Monk M."/>
            <person name="Kocsube S."/>
            <person name="Drula E."/>
            <person name="Lipzen A."/>
            <person name="Balint B."/>
            <person name="Henrissat B."/>
            <person name="Andreopoulos B."/>
            <person name="Martin F.M."/>
            <person name="Harder C.B."/>
            <person name="Rigling D."/>
            <person name="Ford K.L."/>
            <person name="Foster G.D."/>
            <person name="Pangilinan J."/>
            <person name="Papanicolaou A."/>
            <person name="Barry K."/>
            <person name="LaButti K."/>
            <person name="Viragh M."/>
            <person name="Koriabine M."/>
            <person name="Yan M."/>
            <person name="Riley R."/>
            <person name="Champramary S."/>
            <person name="Plett K.L."/>
            <person name="Tsai I.J."/>
            <person name="Slot J."/>
            <person name="Sipos G."/>
            <person name="Plett J."/>
            <person name="Nagy L.G."/>
            <person name="Grigoriev I.V."/>
        </authorList>
    </citation>
    <scope>NUCLEOTIDE SEQUENCE</scope>
    <source>
        <strain evidence="2">FPL87.14</strain>
    </source>
</reference>
<dbReference type="AlphaFoldDB" id="A0AA39J4A6"/>
<comment type="caution">
    <text evidence="2">The sequence shown here is derived from an EMBL/GenBank/DDBJ whole genome shotgun (WGS) entry which is preliminary data.</text>
</comment>
<proteinExistence type="predicted"/>
<accession>A0AA39J4A6</accession>
<evidence type="ECO:0000313" key="3">
    <source>
        <dbReference type="Proteomes" id="UP001175226"/>
    </source>
</evidence>
<evidence type="ECO:0000256" key="1">
    <source>
        <dbReference type="SAM" id="MobiDB-lite"/>
    </source>
</evidence>
<dbReference type="Proteomes" id="UP001175226">
    <property type="component" value="Unassembled WGS sequence"/>
</dbReference>
<organism evidence="2 3">
    <name type="scientific">Armillaria borealis</name>
    <dbReference type="NCBI Taxonomy" id="47425"/>
    <lineage>
        <taxon>Eukaryota</taxon>
        <taxon>Fungi</taxon>
        <taxon>Dikarya</taxon>
        <taxon>Basidiomycota</taxon>
        <taxon>Agaricomycotina</taxon>
        <taxon>Agaricomycetes</taxon>
        <taxon>Agaricomycetidae</taxon>
        <taxon>Agaricales</taxon>
        <taxon>Marasmiineae</taxon>
        <taxon>Physalacriaceae</taxon>
        <taxon>Armillaria</taxon>
    </lineage>
</organism>
<dbReference type="EMBL" id="JAUEPT010000059">
    <property type="protein sequence ID" value="KAK0435880.1"/>
    <property type="molecule type" value="Genomic_DNA"/>
</dbReference>
<keyword evidence="3" id="KW-1185">Reference proteome</keyword>
<gene>
    <name evidence="2" type="ORF">EV421DRAFT_1908382</name>
</gene>
<name>A0AA39J4A6_9AGAR</name>
<feature type="region of interest" description="Disordered" evidence="1">
    <location>
        <begin position="180"/>
        <end position="207"/>
    </location>
</feature>
<protein>
    <submittedName>
        <fullName evidence="2">Uncharacterized protein</fullName>
    </submittedName>
</protein>
<evidence type="ECO:0000313" key="2">
    <source>
        <dbReference type="EMBL" id="KAK0435880.1"/>
    </source>
</evidence>
<sequence>MAGQLQPGLGPELYAASMASLHRCIVNRSEGKAGRRRARLWKKEAKNGGFRGFNVATFEHSTFAGDIPFIPIPATATKPFNIGLEYGRRRWWEYGRALLKKVNADYAQGMHAGTGGGSPKTPGSRLTRFERLSTQLARPQRGGTGFQDVNVNELKMYRHQIQAVVLDSRKERLTKIIDCHHYSPDTPTEGRRDREGRTTRGRRNARHRFDDRRRVWRRPEFASMR</sequence>
<feature type="compositionally biased region" description="Basic and acidic residues" evidence="1">
    <location>
        <begin position="180"/>
        <end position="198"/>
    </location>
</feature>